<reference evidence="8 9" key="1">
    <citation type="journal article" date="2015" name="Nature">
        <title>rRNA introns, odd ribosomes, and small enigmatic genomes across a large radiation of phyla.</title>
        <authorList>
            <person name="Brown C.T."/>
            <person name="Hug L.A."/>
            <person name="Thomas B.C."/>
            <person name="Sharon I."/>
            <person name="Castelle C.J."/>
            <person name="Singh A."/>
            <person name="Wilkins M.J."/>
            <person name="Williams K.H."/>
            <person name="Banfield J.F."/>
        </authorList>
    </citation>
    <scope>NUCLEOTIDE SEQUENCE [LARGE SCALE GENOMIC DNA]</scope>
</reference>
<evidence type="ECO:0000256" key="2">
    <source>
        <dbReference type="ARBA" id="ARBA00022759"/>
    </source>
</evidence>
<protein>
    <submittedName>
        <fullName evidence="8">Mismatch endonuclease Vsr protein</fullName>
    </submittedName>
</protein>
<keyword evidence="3" id="KW-0227">DNA damage</keyword>
<dbReference type="InterPro" id="IPR007569">
    <property type="entry name" value="DUF559"/>
</dbReference>
<dbReference type="NCBIfam" id="TIGR00632">
    <property type="entry name" value="vsr"/>
    <property type="match status" value="1"/>
</dbReference>
<dbReference type="Proteomes" id="UP000034493">
    <property type="component" value="Unassembled WGS sequence"/>
</dbReference>
<evidence type="ECO:0000256" key="1">
    <source>
        <dbReference type="ARBA" id="ARBA00022722"/>
    </source>
</evidence>
<evidence type="ECO:0000256" key="3">
    <source>
        <dbReference type="ARBA" id="ARBA00022763"/>
    </source>
</evidence>
<dbReference type="AlphaFoldDB" id="A0A0G0VWB6"/>
<comment type="caution">
    <text evidence="8">The sequence shown here is derived from an EMBL/GenBank/DDBJ whole genome shotgun (WGS) entry which is preliminary data.</text>
</comment>
<dbReference type="GO" id="GO:0006298">
    <property type="term" value="P:mismatch repair"/>
    <property type="evidence" value="ECO:0007669"/>
    <property type="project" value="InterPro"/>
</dbReference>
<keyword evidence="2 8" id="KW-0255">Endonuclease</keyword>
<dbReference type="InterPro" id="IPR011335">
    <property type="entry name" value="Restrct_endonuc-II-like"/>
</dbReference>
<dbReference type="Pfam" id="PF03852">
    <property type="entry name" value="Vsr"/>
    <property type="match status" value="1"/>
</dbReference>
<evidence type="ECO:0000256" key="4">
    <source>
        <dbReference type="ARBA" id="ARBA00022801"/>
    </source>
</evidence>
<dbReference type="GO" id="GO:0004519">
    <property type="term" value="F:endonuclease activity"/>
    <property type="evidence" value="ECO:0007669"/>
    <property type="project" value="UniProtKB-KW"/>
</dbReference>
<dbReference type="InterPro" id="IPR004603">
    <property type="entry name" value="DNA_mismatch_endonuc_vsr"/>
</dbReference>
<evidence type="ECO:0000256" key="6">
    <source>
        <dbReference type="ARBA" id="ARBA00029466"/>
    </source>
</evidence>
<proteinExistence type="inferred from homology"/>
<gene>
    <name evidence="8" type="ORF">UU56_C0001G0052</name>
</gene>
<evidence type="ECO:0000313" key="8">
    <source>
        <dbReference type="EMBL" id="KKS05085.1"/>
    </source>
</evidence>
<name>A0A0G0VWB6_9BACT</name>
<keyword evidence="4" id="KW-0378">Hydrolase</keyword>
<evidence type="ECO:0000256" key="5">
    <source>
        <dbReference type="ARBA" id="ARBA00023204"/>
    </source>
</evidence>
<dbReference type="Gene3D" id="3.40.960.10">
    <property type="entry name" value="VSR Endonuclease"/>
    <property type="match status" value="1"/>
</dbReference>
<sequence>MDRITKEQRSYTMSKIRGKNTKPERVIFKLLKSRGLSFKKHYKLLGNPDVVFPKARIAVFIDGDFWHGRDYEKRKDSLPDYWVKKIGRNIVRDKRNRARLRKEGWIVIRFWEHRILKRPKGCINRIVKQLQASQETM</sequence>
<dbReference type="EMBL" id="LCBC01000001">
    <property type="protein sequence ID" value="KKS05085.1"/>
    <property type="molecule type" value="Genomic_DNA"/>
</dbReference>
<keyword evidence="5" id="KW-0234">DNA repair</keyword>
<dbReference type="GO" id="GO:0016787">
    <property type="term" value="F:hydrolase activity"/>
    <property type="evidence" value="ECO:0007669"/>
    <property type="project" value="UniProtKB-KW"/>
</dbReference>
<dbReference type="Pfam" id="PF04480">
    <property type="entry name" value="DUF559"/>
    <property type="match status" value="1"/>
</dbReference>
<organism evidence="8 9">
    <name type="scientific">Candidatus Curtissbacteria bacterium GW2011_GWA2_41_24</name>
    <dbReference type="NCBI Taxonomy" id="1618411"/>
    <lineage>
        <taxon>Bacteria</taxon>
        <taxon>Candidatus Curtissiibacteriota</taxon>
    </lineage>
</organism>
<evidence type="ECO:0000313" key="9">
    <source>
        <dbReference type="Proteomes" id="UP000034493"/>
    </source>
</evidence>
<feature type="domain" description="DUF559" evidence="7">
    <location>
        <begin position="91"/>
        <end position="131"/>
    </location>
</feature>
<dbReference type="CDD" id="cd00221">
    <property type="entry name" value="Vsr"/>
    <property type="match status" value="1"/>
</dbReference>
<evidence type="ECO:0000259" key="7">
    <source>
        <dbReference type="Pfam" id="PF04480"/>
    </source>
</evidence>
<accession>A0A0G0VWB6</accession>
<dbReference type="SUPFAM" id="SSF52980">
    <property type="entry name" value="Restriction endonuclease-like"/>
    <property type="match status" value="1"/>
</dbReference>
<comment type="similarity">
    <text evidence="6">Belongs to the Vsr family.</text>
</comment>
<keyword evidence="1" id="KW-0540">Nuclease</keyword>